<evidence type="ECO:0000313" key="2">
    <source>
        <dbReference type="EMBL" id="GBP15080.1"/>
    </source>
</evidence>
<dbReference type="AlphaFoldDB" id="A0A4C1TMZ1"/>
<name>A0A4C1TMZ1_EUMVA</name>
<keyword evidence="3" id="KW-1185">Reference proteome</keyword>
<gene>
    <name evidence="2" type="ORF">EVAR_73744_1</name>
</gene>
<organism evidence="2 3">
    <name type="scientific">Eumeta variegata</name>
    <name type="common">Bagworm moth</name>
    <name type="synonym">Eumeta japonica</name>
    <dbReference type="NCBI Taxonomy" id="151549"/>
    <lineage>
        <taxon>Eukaryota</taxon>
        <taxon>Metazoa</taxon>
        <taxon>Ecdysozoa</taxon>
        <taxon>Arthropoda</taxon>
        <taxon>Hexapoda</taxon>
        <taxon>Insecta</taxon>
        <taxon>Pterygota</taxon>
        <taxon>Neoptera</taxon>
        <taxon>Endopterygota</taxon>
        <taxon>Lepidoptera</taxon>
        <taxon>Glossata</taxon>
        <taxon>Ditrysia</taxon>
        <taxon>Tineoidea</taxon>
        <taxon>Psychidae</taxon>
        <taxon>Oiketicinae</taxon>
        <taxon>Eumeta</taxon>
    </lineage>
</organism>
<accession>A0A4C1TMZ1</accession>
<comment type="caution">
    <text evidence="2">The sequence shown here is derived from an EMBL/GenBank/DDBJ whole genome shotgun (WGS) entry which is preliminary data.</text>
</comment>
<proteinExistence type="predicted"/>
<evidence type="ECO:0000256" key="1">
    <source>
        <dbReference type="SAM" id="Coils"/>
    </source>
</evidence>
<keyword evidence="1" id="KW-0175">Coiled coil</keyword>
<dbReference type="Proteomes" id="UP000299102">
    <property type="component" value="Unassembled WGS sequence"/>
</dbReference>
<evidence type="ECO:0000313" key="3">
    <source>
        <dbReference type="Proteomes" id="UP000299102"/>
    </source>
</evidence>
<reference evidence="2 3" key="1">
    <citation type="journal article" date="2019" name="Commun. Biol.">
        <title>The bagworm genome reveals a unique fibroin gene that provides high tensile strength.</title>
        <authorList>
            <person name="Kono N."/>
            <person name="Nakamura H."/>
            <person name="Ohtoshi R."/>
            <person name="Tomita M."/>
            <person name="Numata K."/>
            <person name="Arakawa K."/>
        </authorList>
    </citation>
    <scope>NUCLEOTIDE SEQUENCE [LARGE SCALE GENOMIC DNA]</scope>
</reference>
<feature type="coiled-coil region" evidence="1">
    <location>
        <begin position="95"/>
        <end position="157"/>
    </location>
</feature>
<dbReference type="EMBL" id="BGZK01005694">
    <property type="protein sequence ID" value="GBP15080.1"/>
    <property type="molecule type" value="Genomic_DNA"/>
</dbReference>
<protein>
    <submittedName>
        <fullName evidence="2">Uncharacterized protein</fullName>
    </submittedName>
</protein>
<sequence length="180" mass="20423">MPEESKENKAKKLAAARKKFNAVTSYGYADSSTNSGHLVAIYQRSESELQLNGSVTDANNAESTKDAESLNAVQLEAVNYFANEQTVETSNDLELEELRVQHGNATKRVDDLTLRMTDLQKQQDQHKLHNAELQHKLAEARAQQEDHSSHINELKLQLTLRDERLKQLDADFKDKCSNWN</sequence>